<dbReference type="InterPro" id="IPR033333">
    <property type="entry name" value="FANCB"/>
</dbReference>
<evidence type="ECO:0000313" key="2">
    <source>
        <dbReference type="Proteomes" id="UP000694568"/>
    </source>
</evidence>
<keyword evidence="2" id="KW-1185">Reference proteome</keyword>
<dbReference type="AlphaFoldDB" id="A0A8C9WU36"/>
<dbReference type="Proteomes" id="UP000694568">
    <property type="component" value="Unplaced"/>
</dbReference>
<proteinExistence type="predicted"/>
<dbReference type="GO" id="GO:0043240">
    <property type="term" value="C:Fanconi anaemia nuclear complex"/>
    <property type="evidence" value="ECO:0007669"/>
    <property type="project" value="InterPro"/>
</dbReference>
<reference evidence="1" key="1">
    <citation type="submission" date="2025-08" db="UniProtKB">
        <authorList>
            <consortium name="Ensembl"/>
        </authorList>
    </citation>
    <scope>IDENTIFICATION</scope>
</reference>
<dbReference type="GO" id="GO:1990414">
    <property type="term" value="P:replication-born double-strand break repair via sister chromatid exchange"/>
    <property type="evidence" value="ECO:0007669"/>
    <property type="project" value="TreeGrafter"/>
</dbReference>
<sequence length="790" mass="88648">KASDWRFIRLSLCGKVIIFNCKRASATSDCERTELIFSSLAFQREDNTFLKAADGAAIISRKRSAHVDIVKCKCAINVQKRVTTACILVTKKSEKGESFQYSLLTLSSSNHLEPCIEFKLPYQMRETVHILHGPTVLWSHTGNVFYASLQAGEVRQMPIQVSHSVIGELPLHKEHLFVLGLHNLSDQCSNTPSTSQILGYFVESGQVFDGTVILPHPYICITRCILVLSAEKVDDVLKSAVIAATSNQQLVYFENGIVKDVCQLPFEQPENIQVVNTGRNGCLFVISFHQGHVCAMWKETFQIASHWSSVSSVHVDDFLGCGTDQMLLFFKDQGITGQPLDTFLLTDLCGISYSVRHTFYFDSGAPKTPPPSPESDLTLRALESRLQSGLTVLQELQREVRVKDRVLQQSVRALTDVVSEIFALPVQEGLIALWDCDDESKDEALDDKTQDMPAVSSKPQVDKLWHRITEERMVVGVILTTDIIQTQSQVFWLPAPCSSSSSSSSSSAYMFSEPAAKRSKQHYAGTPNDLNTCRVAVTAVTRLTPLLNSGCVKCRVMLHYMTVHYCLFLFFCTDEVKEDLLSLMAVLDRWVFHIDSPEHSLGNIDSWIQKRVGCKRVEVSPQYLLLNSSGPSALMLLHWHQITPFQGELSLQTLQFLDSLLAYLPVSCSIQPVKGTKGQGATQIFSLALEKEMVSLIECVSSLLCEEEEEERKSLGHEETPEPGSVKGLQRCREVFQRDVERSRMRLSPLVGVGRYRRLTQSIYSLKEHFLDGSDFLTKYRKLWQAILVL</sequence>
<dbReference type="GO" id="GO:2000042">
    <property type="term" value="P:negative regulation of double-strand break repair via homologous recombination"/>
    <property type="evidence" value="ECO:0007669"/>
    <property type="project" value="TreeGrafter"/>
</dbReference>
<reference evidence="1" key="2">
    <citation type="submission" date="2025-09" db="UniProtKB">
        <authorList>
            <consortium name="Ensembl"/>
        </authorList>
    </citation>
    <scope>IDENTIFICATION</scope>
</reference>
<dbReference type="PANTHER" id="PTHR28450">
    <property type="entry name" value="FANCONI ANEMIA GROUP B PROTEIN"/>
    <property type="match status" value="1"/>
</dbReference>
<dbReference type="GO" id="GO:1905168">
    <property type="term" value="P:positive regulation of double-strand break repair via homologous recombination"/>
    <property type="evidence" value="ECO:0007669"/>
    <property type="project" value="TreeGrafter"/>
</dbReference>
<dbReference type="PANTHER" id="PTHR28450:SF1">
    <property type="entry name" value="FANCONI ANEMIA GROUP B PROTEIN"/>
    <property type="match status" value="1"/>
</dbReference>
<organism evidence="1 2">
    <name type="scientific">Sander lucioperca</name>
    <name type="common">Pike-perch</name>
    <name type="synonym">Perca lucioperca</name>
    <dbReference type="NCBI Taxonomy" id="283035"/>
    <lineage>
        <taxon>Eukaryota</taxon>
        <taxon>Metazoa</taxon>
        <taxon>Chordata</taxon>
        <taxon>Craniata</taxon>
        <taxon>Vertebrata</taxon>
        <taxon>Euteleostomi</taxon>
        <taxon>Actinopterygii</taxon>
        <taxon>Neopterygii</taxon>
        <taxon>Teleostei</taxon>
        <taxon>Neoteleostei</taxon>
        <taxon>Acanthomorphata</taxon>
        <taxon>Eupercaria</taxon>
        <taxon>Perciformes</taxon>
        <taxon>Percoidei</taxon>
        <taxon>Percidae</taxon>
        <taxon>Luciopercinae</taxon>
        <taxon>Sander</taxon>
    </lineage>
</organism>
<dbReference type="GO" id="GO:0036297">
    <property type="term" value="P:interstrand cross-link repair"/>
    <property type="evidence" value="ECO:0007669"/>
    <property type="project" value="InterPro"/>
</dbReference>
<evidence type="ECO:0000313" key="1">
    <source>
        <dbReference type="Ensembl" id="ENSSLUP00000000463.1"/>
    </source>
</evidence>
<name>A0A8C9WU36_SANLU</name>
<protein>
    <submittedName>
        <fullName evidence="1">FA complementation group B</fullName>
    </submittedName>
</protein>
<dbReference type="GeneTree" id="ENSGT00390000009885"/>
<gene>
    <name evidence="1" type="primary">fancb</name>
</gene>
<accession>A0A8C9WU36</accession>
<dbReference type="Ensembl" id="ENSSLUT00000000503.1">
    <property type="protein sequence ID" value="ENSSLUP00000000463.1"/>
    <property type="gene ID" value="ENSSLUG00000000284.1"/>
</dbReference>